<sequence length="106" mass="11707">MKIGRKDPGRAGRARGTPLTVEVVPSAGTVPESETVYRGVEESYDDAYSSYGTGTKYRDRSHGKDHSRSVKEMMGKVIPHRLGFRKLATVTESHWKSKAKRLIASG</sequence>
<proteinExistence type="predicted"/>
<keyword evidence="2" id="KW-1185">Reference proteome</keyword>
<dbReference type="Proteomes" id="UP001151760">
    <property type="component" value="Unassembled WGS sequence"/>
</dbReference>
<reference evidence="1" key="1">
    <citation type="journal article" date="2022" name="Int. J. Mol. Sci.">
        <title>Draft Genome of Tanacetum Coccineum: Genomic Comparison of Closely Related Tanacetum-Family Plants.</title>
        <authorList>
            <person name="Yamashiro T."/>
            <person name="Shiraishi A."/>
            <person name="Nakayama K."/>
            <person name="Satake H."/>
        </authorList>
    </citation>
    <scope>NUCLEOTIDE SEQUENCE</scope>
</reference>
<name>A0ABQ5DA08_9ASTR</name>
<gene>
    <name evidence="1" type="ORF">Tco_0924378</name>
</gene>
<organism evidence="1 2">
    <name type="scientific">Tanacetum coccineum</name>
    <dbReference type="NCBI Taxonomy" id="301880"/>
    <lineage>
        <taxon>Eukaryota</taxon>
        <taxon>Viridiplantae</taxon>
        <taxon>Streptophyta</taxon>
        <taxon>Embryophyta</taxon>
        <taxon>Tracheophyta</taxon>
        <taxon>Spermatophyta</taxon>
        <taxon>Magnoliopsida</taxon>
        <taxon>eudicotyledons</taxon>
        <taxon>Gunneridae</taxon>
        <taxon>Pentapetalae</taxon>
        <taxon>asterids</taxon>
        <taxon>campanulids</taxon>
        <taxon>Asterales</taxon>
        <taxon>Asteraceae</taxon>
        <taxon>Asteroideae</taxon>
        <taxon>Anthemideae</taxon>
        <taxon>Anthemidinae</taxon>
        <taxon>Tanacetum</taxon>
    </lineage>
</organism>
<evidence type="ECO:0000313" key="1">
    <source>
        <dbReference type="EMBL" id="GJT33959.1"/>
    </source>
</evidence>
<reference evidence="1" key="2">
    <citation type="submission" date="2022-01" db="EMBL/GenBank/DDBJ databases">
        <authorList>
            <person name="Yamashiro T."/>
            <person name="Shiraishi A."/>
            <person name="Satake H."/>
            <person name="Nakayama K."/>
        </authorList>
    </citation>
    <scope>NUCLEOTIDE SEQUENCE</scope>
</reference>
<dbReference type="EMBL" id="BQNB010014921">
    <property type="protein sequence ID" value="GJT33959.1"/>
    <property type="molecule type" value="Genomic_DNA"/>
</dbReference>
<evidence type="ECO:0000313" key="2">
    <source>
        <dbReference type="Proteomes" id="UP001151760"/>
    </source>
</evidence>
<comment type="caution">
    <text evidence="1">The sequence shown here is derived from an EMBL/GenBank/DDBJ whole genome shotgun (WGS) entry which is preliminary data.</text>
</comment>
<accession>A0ABQ5DA08</accession>
<protein>
    <submittedName>
        <fullName evidence="1">Uncharacterized protein</fullName>
    </submittedName>
</protein>